<dbReference type="PANTHER" id="PTHR48079">
    <property type="entry name" value="PROTEIN YEEZ"/>
    <property type="match status" value="1"/>
</dbReference>
<keyword evidence="3" id="KW-1185">Reference proteome</keyword>
<accession>A0ABV5ZX80</accession>
<dbReference type="EMBL" id="JBHLZU010000010">
    <property type="protein sequence ID" value="MFB9904813.1"/>
    <property type="molecule type" value="Genomic_DNA"/>
</dbReference>
<sequence>MRVLVLGGTGVIGRVAVPTLLAQGHDVRVLARNAQRCDAVRALGAEPVVGDLFDPEAMATALRGQEAVLNLATRVPTGSRVTRPSAWREHDRVRGAGSTVLVDAALRTGTVRTLVQEGISLIYADGGDEVLDENAALDVPSIMDGTQVAAVNAARFAAEGRTGVALRIAMIFGDDASSRALVSLARRGGPAMLGSPRGWTTAIHPDDVGAAVVAALRAPSGIYNVGANPVRRRGFGAVIANAAGARKVRGVPDWLMRRAGSLSVLGRSHRLSSAKFTNATGWRPRHPEPTGAWLG</sequence>
<comment type="caution">
    <text evidence="2">The sequence shown here is derived from an EMBL/GenBank/DDBJ whole genome shotgun (WGS) entry which is preliminary data.</text>
</comment>
<evidence type="ECO:0000313" key="2">
    <source>
        <dbReference type="EMBL" id="MFB9904813.1"/>
    </source>
</evidence>
<dbReference type="InterPro" id="IPR051783">
    <property type="entry name" value="NAD(P)-dependent_oxidoreduct"/>
</dbReference>
<dbReference type="PANTHER" id="PTHR48079:SF6">
    <property type="entry name" value="NAD(P)-BINDING DOMAIN-CONTAINING PROTEIN-RELATED"/>
    <property type="match status" value="1"/>
</dbReference>
<reference evidence="2 3" key="1">
    <citation type="submission" date="2024-09" db="EMBL/GenBank/DDBJ databases">
        <authorList>
            <person name="Sun Q."/>
            <person name="Mori K."/>
        </authorList>
    </citation>
    <scope>NUCLEOTIDE SEQUENCE [LARGE SCALE GENOMIC DNA]</scope>
    <source>
        <strain evidence="2 3">TBRC 7907</strain>
    </source>
</reference>
<dbReference type="InterPro" id="IPR001509">
    <property type="entry name" value="Epimerase_deHydtase"/>
</dbReference>
<evidence type="ECO:0000259" key="1">
    <source>
        <dbReference type="Pfam" id="PF01370"/>
    </source>
</evidence>
<organism evidence="2 3">
    <name type="scientific">Allokutzneria oryzae</name>
    <dbReference type="NCBI Taxonomy" id="1378989"/>
    <lineage>
        <taxon>Bacteria</taxon>
        <taxon>Bacillati</taxon>
        <taxon>Actinomycetota</taxon>
        <taxon>Actinomycetes</taxon>
        <taxon>Pseudonocardiales</taxon>
        <taxon>Pseudonocardiaceae</taxon>
        <taxon>Allokutzneria</taxon>
    </lineage>
</organism>
<dbReference type="InterPro" id="IPR036291">
    <property type="entry name" value="NAD(P)-bd_dom_sf"/>
</dbReference>
<dbReference type="SUPFAM" id="SSF51735">
    <property type="entry name" value="NAD(P)-binding Rossmann-fold domains"/>
    <property type="match status" value="1"/>
</dbReference>
<gene>
    <name evidence="2" type="ORF">ACFFQA_12800</name>
</gene>
<dbReference type="Pfam" id="PF01370">
    <property type="entry name" value="Epimerase"/>
    <property type="match status" value="1"/>
</dbReference>
<evidence type="ECO:0000313" key="3">
    <source>
        <dbReference type="Proteomes" id="UP001589693"/>
    </source>
</evidence>
<dbReference type="Proteomes" id="UP001589693">
    <property type="component" value="Unassembled WGS sequence"/>
</dbReference>
<dbReference type="RefSeq" id="WP_377852015.1">
    <property type="nucleotide sequence ID" value="NZ_JBHLZU010000010.1"/>
</dbReference>
<name>A0ABV5ZX80_9PSEU</name>
<protein>
    <submittedName>
        <fullName evidence="2">NAD-dependent epimerase/dehydratase family protein</fullName>
    </submittedName>
</protein>
<proteinExistence type="predicted"/>
<dbReference type="Gene3D" id="3.40.50.720">
    <property type="entry name" value="NAD(P)-binding Rossmann-like Domain"/>
    <property type="match status" value="1"/>
</dbReference>
<feature type="domain" description="NAD-dependent epimerase/dehydratase" evidence="1">
    <location>
        <begin position="3"/>
        <end position="226"/>
    </location>
</feature>